<dbReference type="STRING" id="7719.ENSCINP00000022479"/>
<evidence type="ECO:0000256" key="2">
    <source>
        <dbReference type="ARBA" id="ARBA00004496"/>
    </source>
</evidence>
<dbReference type="PRINTS" id="PR00686">
    <property type="entry name" value="TIFACTORIID"/>
</dbReference>
<dbReference type="InterPro" id="IPR000814">
    <property type="entry name" value="TBP"/>
</dbReference>
<dbReference type="GeneTree" id="ENSGT00940000155712"/>
<keyword evidence="7" id="KW-0804">Transcription</keyword>
<dbReference type="FunFam" id="3.30.310.10:FF:000005">
    <property type="entry name" value="TATA box-binding protein-like 1"/>
    <property type="match status" value="1"/>
</dbReference>
<protein>
    <recommendedName>
        <fullName evidence="9">TATA box-binding protein-like 1</fullName>
    </recommendedName>
    <alternativeName>
        <fullName evidence="10">TBP-like factor</fullName>
    </alternativeName>
</protein>
<reference evidence="12" key="1">
    <citation type="journal article" date="2002" name="Science">
        <title>The draft genome of Ciona intestinalis: insights into chordate and vertebrate origins.</title>
        <authorList>
            <person name="Dehal P."/>
            <person name="Satou Y."/>
            <person name="Campbell R.K."/>
            <person name="Chapman J."/>
            <person name="Degnan B."/>
            <person name="De Tomaso A."/>
            <person name="Davidson B."/>
            <person name="Di Gregorio A."/>
            <person name="Gelpke M."/>
            <person name="Goodstein D.M."/>
            <person name="Harafuji N."/>
            <person name="Hastings K.E."/>
            <person name="Ho I."/>
            <person name="Hotta K."/>
            <person name="Huang W."/>
            <person name="Kawashima T."/>
            <person name="Lemaire P."/>
            <person name="Martinez D."/>
            <person name="Meinertzhagen I.A."/>
            <person name="Necula S."/>
            <person name="Nonaka M."/>
            <person name="Putnam N."/>
            <person name="Rash S."/>
            <person name="Saiga H."/>
            <person name="Satake M."/>
            <person name="Terry A."/>
            <person name="Yamada L."/>
            <person name="Wang H.G."/>
            <person name="Awazu S."/>
            <person name="Azumi K."/>
            <person name="Boore J."/>
            <person name="Branno M."/>
            <person name="Chin-Bow S."/>
            <person name="DeSantis R."/>
            <person name="Doyle S."/>
            <person name="Francino P."/>
            <person name="Keys D.N."/>
            <person name="Haga S."/>
            <person name="Hayashi H."/>
            <person name="Hino K."/>
            <person name="Imai K.S."/>
            <person name="Inaba K."/>
            <person name="Kano S."/>
            <person name="Kobayashi K."/>
            <person name="Kobayashi M."/>
            <person name="Lee B.I."/>
            <person name="Makabe K.W."/>
            <person name="Manohar C."/>
            <person name="Matassi G."/>
            <person name="Medina M."/>
            <person name="Mochizuki Y."/>
            <person name="Mount S."/>
            <person name="Morishita T."/>
            <person name="Miura S."/>
            <person name="Nakayama A."/>
            <person name="Nishizaka S."/>
            <person name="Nomoto H."/>
            <person name="Ohta F."/>
            <person name="Oishi K."/>
            <person name="Rigoutsos I."/>
            <person name="Sano M."/>
            <person name="Sasaki A."/>
            <person name="Sasakura Y."/>
            <person name="Shoguchi E."/>
            <person name="Shin-i T."/>
            <person name="Spagnuolo A."/>
            <person name="Stainier D."/>
            <person name="Suzuki M.M."/>
            <person name="Tassy O."/>
            <person name="Takatori N."/>
            <person name="Tokuoka M."/>
            <person name="Yagi K."/>
            <person name="Yoshizaki F."/>
            <person name="Wada S."/>
            <person name="Zhang C."/>
            <person name="Hyatt P.D."/>
            <person name="Larimer F."/>
            <person name="Detter C."/>
            <person name="Doggett N."/>
            <person name="Glavina T."/>
            <person name="Hawkins T."/>
            <person name="Richardson P."/>
            <person name="Lucas S."/>
            <person name="Kohara Y."/>
            <person name="Levine M."/>
            <person name="Satoh N."/>
            <person name="Rokhsar D.S."/>
        </authorList>
    </citation>
    <scope>NUCLEOTIDE SEQUENCE [LARGE SCALE GENOMIC DNA]</scope>
</reference>
<dbReference type="InterPro" id="IPR012295">
    <property type="entry name" value="TBP_dom_sf"/>
</dbReference>
<evidence type="ECO:0000256" key="6">
    <source>
        <dbReference type="ARBA" id="ARBA00023125"/>
    </source>
</evidence>
<evidence type="ECO:0000256" key="5">
    <source>
        <dbReference type="ARBA" id="ARBA00023015"/>
    </source>
</evidence>
<keyword evidence="6" id="KW-0238">DNA-binding</keyword>
<dbReference type="Gene3D" id="3.30.310.10">
    <property type="entry name" value="TATA-Binding Protein"/>
    <property type="match status" value="2"/>
</dbReference>
<reference evidence="11" key="2">
    <citation type="journal article" date="2008" name="Genome Biol.">
        <title>Improved genome assembly and evidence-based global gene model set for the chordate Ciona intestinalis: new insight into intron and operon populations.</title>
        <authorList>
            <person name="Satou Y."/>
            <person name="Mineta K."/>
            <person name="Ogasawara M."/>
            <person name="Sasakura Y."/>
            <person name="Shoguchi E."/>
            <person name="Ueno K."/>
            <person name="Yamada L."/>
            <person name="Matsumoto J."/>
            <person name="Wasserscheid J."/>
            <person name="Dewar K."/>
            <person name="Wiley G.B."/>
            <person name="Macmil S.L."/>
            <person name="Roe B.A."/>
            <person name="Zeller R.W."/>
            <person name="Hastings K.E."/>
            <person name="Lemaire P."/>
            <person name="Lindquist E."/>
            <person name="Endo T."/>
            <person name="Hotta K."/>
            <person name="Inaba K."/>
        </authorList>
    </citation>
    <scope>NUCLEOTIDE SEQUENCE [LARGE SCALE GENOMIC DNA]</scope>
    <source>
        <strain evidence="11">wild type</strain>
    </source>
</reference>
<comment type="subcellular location">
    <subcellularLocation>
        <location evidence="2">Cytoplasm</location>
    </subcellularLocation>
    <subcellularLocation>
        <location evidence="1">Nucleus</location>
    </subcellularLocation>
</comment>
<dbReference type="EMBL" id="EAAA01002481">
    <property type="status" value="NOT_ANNOTATED_CDS"/>
    <property type="molecule type" value="Genomic_DNA"/>
</dbReference>
<evidence type="ECO:0000313" key="12">
    <source>
        <dbReference type="Proteomes" id="UP000008144"/>
    </source>
</evidence>
<comment type="similarity">
    <text evidence="3">Belongs to the TBP family.</text>
</comment>
<accession>F6Z277</accession>
<dbReference type="Pfam" id="PF00352">
    <property type="entry name" value="TBP"/>
    <property type="match status" value="2"/>
</dbReference>
<keyword evidence="12" id="KW-1185">Reference proteome</keyword>
<proteinExistence type="inferred from homology"/>
<name>F6Z277_CIOIN</name>
<dbReference type="GO" id="GO:0140223">
    <property type="term" value="F:general transcription initiation factor activity"/>
    <property type="evidence" value="ECO:0000318"/>
    <property type="project" value="GO_Central"/>
</dbReference>
<keyword evidence="8" id="KW-0539">Nucleus</keyword>
<dbReference type="HOGENOM" id="CLU_060161_4_1_1"/>
<evidence type="ECO:0000256" key="7">
    <source>
        <dbReference type="ARBA" id="ARBA00023163"/>
    </source>
</evidence>
<reference evidence="11" key="4">
    <citation type="submission" date="2025-09" db="UniProtKB">
        <authorList>
            <consortium name="Ensembl"/>
        </authorList>
    </citation>
    <scope>IDENTIFICATION</scope>
</reference>
<organism evidence="11 12">
    <name type="scientific">Ciona intestinalis</name>
    <name type="common">Transparent sea squirt</name>
    <name type="synonym">Ascidia intestinalis</name>
    <dbReference type="NCBI Taxonomy" id="7719"/>
    <lineage>
        <taxon>Eukaryota</taxon>
        <taxon>Metazoa</taxon>
        <taxon>Chordata</taxon>
        <taxon>Tunicata</taxon>
        <taxon>Ascidiacea</taxon>
        <taxon>Phlebobranchia</taxon>
        <taxon>Cionidae</taxon>
        <taxon>Ciona</taxon>
    </lineage>
</organism>
<evidence type="ECO:0000256" key="10">
    <source>
        <dbReference type="ARBA" id="ARBA00033173"/>
    </source>
</evidence>
<dbReference type="FunCoup" id="F6Z277">
    <property type="interactions" value="54"/>
</dbReference>
<keyword evidence="5" id="KW-0805">Transcription regulation</keyword>
<dbReference type="PANTHER" id="PTHR10126">
    <property type="entry name" value="TATA-BOX BINDING PROTEIN"/>
    <property type="match status" value="1"/>
</dbReference>
<dbReference type="GO" id="GO:0006352">
    <property type="term" value="P:DNA-templated transcription initiation"/>
    <property type="evidence" value="ECO:0000318"/>
    <property type="project" value="GO_Central"/>
</dbReference>
<evidence type="ECO:0000256" key="4">
    <source>
        <dbReference type="ARBA" id="ARBA00022490"/>
    </source>
</evidence>
<evidence type="ECO:0000313" key="11">
    <source>
        <dbReference type="Ensembl" id="ENSCINP00000022479.2"/>
    </source>
</evidence>
<dbReference type="Proteomes" id="UP000008144">
    <property type="component" value="Chromosome 7"/>
</dbReference>
<dbReference type="AlphaFoldDB" id="F6Z277"/>
<dbReference type="GO" id="GO:0005634">
    <property type="term" value="C:nucleus"/>
    <property type="evidence" value="ECO:0007669"/>
    <property type="project" value="UniProtKB-SubCell"/>
</dbReference>
<sequence length="210" mass="23985">MYSNFDLQDGSKLNISVCNVVSSFRVHCHLNLRQIALEGMDVVYRRETQKVVMRMRNPKCTAYMWSSGKIVCTGSSSAQYARQSAKRFARRLLKIGFKVKFAEFRVVNVLAVCKMPYAIDINEFAKANRGRHCSYEPELHPGVTFRESTTKATLKIFSTGSVTVTARSVEKAKNAIRTVYPMFQEFYRFEKPNLDFDISDVLPSDTEDCS</sequence>
<evidence type="ECO:0000256" key="8">
    <source>
        <dbReference type="ARBA" id="ARBA00023242"/>
    </source>
</evidence>
<dbReference type="GO" id="GO:0005737">
    <property type="term" value="C:cytoplasm"/>
    <property type="evidence" value="ECO:0007669"/>
    <property type="project" value="UniProtKB-SubCell"/>
</dbReference>
<dbReference type="GO" id="GO:0003677">
    <property type="term" value="F:DNA binding"/>
    <property type="evidence" value="ECO:0007669"/>
    <property type="project" value="UniProtKB-KW"/>
</dbReference>
<dbReference type="InParanoid" id="F6Z277"/>
<evidence type="ECO:0000256" key="1">
    <source>
        <dbReference type="ARBA" id="ARBA00004123"/>
    </source>
</evidence>
<evidence type="ECO:0000256" key="9">
    <source>
        <dbReference type="ARBA" id="ARBA00023474"/>
    </source>
</evidence>
<reference evidence="11" key="3">
    <citation type="submission" date="2025-08" db="UniProtKB">
        <authorList>
            <consortium name="Ensembl"/>
        </authorList>
    </citation>
    <scope>IDENTIFICATION</scope>
</reference>
<dbReference type="FunFam" id="3.30.310.10:FF:000009">
    <property type="entry name" value="TatA box-binding protein-like protein 1"/>
    <property type="match status" value="1"/>
</dbReference>
<dbReference type="OMA" id="NCEYEPE"/>
<keyword evidence="4" id="KW-0963">Cytoplasm</keyword>
<dbReference type="SUPFAM" id="SSF55945">
    <property type="entry name" value="TATA-box binding protein-like"/>
    <property type="match status" value="2"/>
</dbReference>
<evidence type="ECO:0000256" key="3">
    <source>
        <dbReference type="ARBA" id="ARBA00005560"/>
    </source>
</evidence>
<dbReference type="Ensembl" id="ENSCINT00000022725.2">
    <property type="protein sequence ID" value="ENSCINP00000022479.2"/>
    <property type="gene ID" value="ENSCING00000011871.2"/>
</dbReference>